<keyword evidence="3" id="KW-1185">Reference proteome</keyword>
<sequence length="187" mass="22068">MEILDEAKANKMLLTLHASIITNHVKQPETMEGIKFLCDLPRLRRSFPQNQLLEEIASEQQVEHLYITFLKRLNTSPTPLPNNTGLLLAQLHRMYPYLLDPKNSQPQLLRVQPQLFSQNKAFLRFQEAIWNEKMSRGRGQALKWQLMAGLGVFVVFNVWVLWRRIAFYMEHSFDILNPDIDYIINRY</sequence>
<evidence type="ECO:0000313" key="3">
    <source>
        <dbReference type="Proteomes" id="UP000785679"/>
    </source>
</evidence>
<dbReference type="EMBL" id="RRYP01001331">
    <property type="protein sequence ID" value="TNV86077.1"/>
    <property type="molecule type" value="Genomic_DNA"/>
</dbReference>
<proteinExistence type="predicted"/>
<dbReference type="Proteomes" id="UP000785679">
    <property type="component" value="Unassembled WGS sequence"/>
</dbReference>
<name>A0A8J8P189_HALGN</name>
<keyword evidence="1" id="KW-1133">Transmembrane helix</keyword>
<keyword evidence="1" id="KW-0812">Transmembrane</keyword>
<gene>
    <name evidence="2" type="ORF">FGO68_gene9699</name>
</gene>
<dbReference type="AlphaFoldDB" id="A0A8J8P189"/>
<evidence type="ECO:0000313" key="2">
    <source>
        <dbReference type="EMBL" id="TNV86077.1"/>
    </source>
</evidence>
<organism evidence="2 3">
    <name type="scientific">Halteria grandinella</name>
    <dbReference type="NCBI Taxonomy" id="5974"/>
    <lineage>
        <taxon>Eukaryota</taxon>
        <taxon>Sar</taxon>
        <taxon>Alveolata</taxon>
        <taxon>Ciliophora</taxon>
        <taxon>Intramacronucleata</taxon>
        <taxon>Spirotrichea</taxon>
        <taxon>Stichotrichia</taxon>
        <taxon>Sporadotrichida</taxon>
        <taxon>Halteriidae</taxon>
        <taxon>Halteria</taxon>
    </lineage>
</organism>
<evidence type="ECO:0000256" key="1">
    <source>
        <dbReference type="SAM" id="Phobius"/>
    </source>
</evidence>
<protein>
    <submittedName>
        <fullName evidence="2">Uncharacterized protein</fullName>
    </submittedName>
</protein>
<accession>A0A8J8P189</accession>
<reference evidence="2" key="1">
    <citation type="submission" date="2019-06" db="EMBL/GenBank/DDBJ databases">
        <authorList>
            <person name="Zheng W."/>
        </authorList>
    </citation>
    <scope>NUCLEOTIDE SEQUENCE</scope>
    <source>
        <strain evidence="2">QDHG01</strain>
    </source>
</reference>
<keyword evidence="1" id="KW-0472">Membrane</keyword>
<feature type="transmembrane region" description="Helical" evidence="1">
    <location>
        <begin position="144"/>
        <end position="162"/>
    </location>
</feature>
<comment type="caution">
    <text evidence="2">The sequence shown here is derived from an EMBL/GenBank/DDBJ whole genome shotgun (WGS) entry which is preliminary data.</text>
</comment>